<accession>A0A7J6B9T9</accession>
<dbReference type="EMBL" id="JAAGNN010000004">
    <property type="protein sequence ID" value="KAF4090831.1"/>
    <property type="molecule type" value="Genomic_DNA"/>
</dbReference>
<gene>
    <name evidence="2" type="ORF">AMELA_G00056230</name>
</gene>
<evidence type="ECO:0000256" key="1">
    <source>
        <dbReference type="SAM" id="MobiDB-lite"/>
    </source>
</evidence>
<feature type="compositionally biased region" description="Basic residues" evidence="1">
    <location>
        <begin position="94"/>
        <end position="104"/>
    </location>
</feature>
<name>A0A7J6B9T9_AMEME</name>
<feature type="region of interest" description="Disordered" evidence="1">
    <location>
        <begin position="45"/>
        <end position="64"/>
    </location>
</feature>
<keyword evidence="3" id="KW-1185">Reference proteome</keyword>
<evidence type="ECO:0000313" key="3">
    <source>
        <dbReference type="Proteomes" id="UP000593565"/>
    </source>
</evidence>
<protein>
    <recommendedName>
        <fullName evidence="4">Hemogen</fullName>
    </recommendedName>
</protein>
<evidence type="ECO:0008006" key="4">
    <source>
        <dbReference type="Google" id="ProtNLM"/>
    </source>
</evidence>
<comment type="caution">
    <text evidence="2">The sequence shown here is derived from an EMBL/GenBank/DDBJ whole genome shotgun (WGS) entry which is preliminary data.</text>
</comment>
<proteinExistence type="predicted"/>
<reference evidence="2 3" key="1">
    <citation type="submission" date="2020-02" db="EMBL/GenBank/DDBJ databases">
        <title>A chromosome-scale genome assembly of the black bullhead catfish (Ameiurus melas).</title>
        <authorList>
            <person name="Wen M."/>
            <person name="Zham M."/>
            <person name="Cabau C."/>
            <person name="Klopp C."/>
            <person name="Donnadieu C."/>
            <person name="Roques C."/>
            <person name="Bouchez O."/>
            <person name="Lampietro C."/>
            <person name="Jouanno E."/>
            <person name="Herpin A."/>
            <person name="Louis A."/>
            <person name="Berthelot C."/>
            <person name="Parey E."/>
            <person name="Roest-Crollius H."/>
            <person name="Braasch I."/>
            <person name="Postlethwait J."/>
            <person name="Robinson-Rechavi M."/>
            <person name="Echchiki A."/>
            <person name="Begum T."/>
            <person name="Montfort J."/>
            <person name="Schartl M."/>
            <person name="Bobe J."/>
            <person name="Guiguen Y."/>
        </authorList>
    </citation>
    <scope>NUCLEOTIDE SEQUENCE [LARGE SCALE GENOMIC DNA]</scope>
    <source>
        <strain evidence="2">M_S1</strain>
        <tissue evidence="2">Blood</tissue>
    </source>
</reference>
<dbReference type="AlphaFoldDB" id="A0A7J6B9T9"/>
<evidence type="ECO:0000313" key="2">
    <source>
        <dbReference type="EMBL" id="KAF4090831.1"/>
    </source>
</evidence>
<sequence length="248" mass="27278">MFSLITLLSGGRSHSAFLHALVFHLYFTRSIKMEETLEENVPAEVKVRDEDQGGTGRRLRDRDLLRKRKAEAEERATNQAQSSKRAKRETNNVPRKKGRPRKNVPVKEQQPETTEVQDAGEIETPSQAEEMVTAPQSDPVSTLDFASIPAQVSAPALDLPQIPAAVSVPIPLPALEMKSSSEALLQEVLIEDLGSDEEEDKAVPQDKLVIDQDVVEEPSAIDVAEQNRVFSDTVLASPQPDSLPGNLI</sequence>
<feature type="region of interest" description="Disordered" evidence="1">
    <location>
        <begin position="70"/>
        <end position="131"/>
    </location>
</feature>
<organism evidence="2 3">
    <name type="scientific">Ameiurus melas</name>
    <name type="common">Black bullhead</name>
    <name type="synonym">Silurus melas</name>
    <dbReference type="NCBI Taxonomy" id="219545"/>
    <lineage>
        <taxon>Eukaryota</taxon>
        <taxon>Metazoa</taxon>
        <taxon>Chordata</taxon>
        <taxon>Craniata</taxon>
        <taxon>Vertebrata</taxon>
        <taxon>Euteleostomi</taxon>
        <taxon>Actinopterygii</taxon>
        <taxon>Neopterygii</taxon>
        <taxon>Teleostei</taxon>
        <taxon>Ostariophysi</taxon>
        <taxon>Siluriformes</taxon>
        <taxon>Ictaluridae</taxon>
        <taxon>Ameiurus</taxon>
    </lineage>
</organism>
<dbReference type="Proteomes" id="UP000593565">
    <property type="component" value="Unassembled WGS sequence"/>
</dbReference>